<keyword evidence="2" id="KW-1185">Reference proteome</keyword>
<organism evidence="1 2">
    <name type="scientific">Aphis craccivora</name>
    <name type="common">Cowpea aphid</name>
    <dbReference type="NCBI Taxonomy" id="307492"/>
    <lineage>
        <taxon>Eukaryota</taxon>
        <taxon>Metazoa</taxon>
        <taxon>Ecdysozoa</taxon>
        <taxon>Arthropoda</taxon>
        <taxon>Hexapoda</taxon>
        <taxon>Insecta</taxon>
        <taxon>Pterygota</taxon>
        <taxon>Neoptera</taxon>
        <taxon>Paraneoptera</taxon>
        <taxon>Hemiptera</taxon>
        <taxon>Sternorrhyncha</taxon>
        <taxon>Aphidomorpha</taxon>
        <taxon>Aphidoidea</taxon>
        <taxon>Aphididae</taxon>
        <taxon>Aphidini</taxon>
        <taxon>Aphis</taxon>
        <taxon>Aphis</taxon>
    </lineage>
</organism>
<proteinExistence type="predicted"/>
<gene>
    <name evidence="1" type="ORF">FWK35_00015923</name>
</gene>
<dbReference type="OrthoDB" id="6636672at2759"/>
<comment type="caution">
    <text evidence="1">The sequence shown here is derived from an EMBL/GenBank/DDBJ whole genome shotgun (WGS) entry which is preliminary data.</text>
</comment>
<dbReference type="Proteomes" id="UP000478052">
    <property type="component" value="Unassembled WGS sequence"/>
</dbReference>
<evidence type="ECO:0000313" key="2">
    <source>
        <dbReference type="Proteomes" id="UP000478052"/>
    </source>
</evidence>
<dbReference type="AlphaFoldDB" id="A0A6G0ZGZ8"/>
<sequence length="86" mass="9785">MYIIKSNKVCDKCWKKSVMKCTGELYTDIQKEDPVSKSNHNHFGDNDKVNVEKVLCVIKEQTKAGLSKSLEVYAEIISSLTMTLEQ</sequence>
<name>A0A6G0ZGZ8_APHCR</name>
<dbReference type="EMBL" id="VUJU01000451">
    <property type="protein sequence ID" value="KAF0770324.1"/>
    <property type="molecule type" value="Genomic_DNA"/>
</dbReference>
<accession>A0A6G0ZGZ8</accession>
<evidence type="ECO:0000313" key="1">
    <source>
        <dbReference type="EMBL" id="KAF0770324.1"/>
    </source>
</evidence>
<protein>
    <submittedName>
        <fullName evidence="1">FLYWCH-type domain-containing protein</fullName>
    </submittedName>
</protein>
<reference evidence="1 2" key="1">
    <citation type="submission" date="2019-08" db="EMBL/GenBank/DDBJ databases">
        <title>Whole genome of Aphis craccivora.</title>
        <authorList>
            <person name="Voronova N.V."/>
            <person name="Shulinski R.S."/>
            <person name="Bandarenka Y.V."/>
            <person name="Zhorov D.G."/>
            <person name="Warner D."/>
        </authorList>
    </citation>
    <scope>NUCLEOTIDE SEQUENCE [LARGE SCALE GENOMIC DNA]</scope>
    <source>
        <strain evidence="1">180601</strain>
        <tissue evidence="1">Whole Body</tissue>
    </source>
</reference>